<protein>
    <submittedName>
        <fullName evidence="3">DUF4401 domain-containing protein</fullName>
    </submittedName>
</protein>
<keyword evidence="1" id="KW-0812">Transmembrane</keyword>
<feature type="transmembrane region" description="Helical" evidence="1">
    <location>
        <begin position="150"/>
        <end position="182"/>
    </location>
</feature>
<dbReference type="EMBL" id="JABWCV010000008">
    <property type="protein sequence ID" value="NVF14324.1"/>
    <property type="molecule type" value="Genomic_DNA"/>
</dbReference>
<feature type="transmembrane region" description="Helical" evidence="1">
    <location>
        <begin position="232"/>
        <end position="252"/>
    </location>
</feature>
<evidence type="ECO:0000259" key="2">
    <source>
        <dbReference type="Pfam" id="PF14351"/>
    </source>
</evidence>
<evidence type="ECO:0000256" key="1">
    <source>
        <dbReference type="SAM" id="Phobius"/>
    </source>
</evidence>
<dbReference type="Pfam" id="PF14351">
    <property type="entry name" value="DUF4401"/>
    <property type="match status" value="1"/>
</dbReference>
<keyword evidence="1" id="KW-1133">Transmembrane helix</keyword>
<evidence type="ECO:0000313" key="3">
    <source>
        <dbReference type="EMBL" id="NVF14324.1"/>
    </source>
</evidence>
<feature type="domain" description="DUF4401" evidence="2">
    <location>
        <begin position="31"/>
        <end position="345"/>
    </location>
</feature>
<dbReference type="RefSeq" id="WP_176303310.1">
    <property type="nucleotide sequence ID" value="NZ_JABWCV010000008.1"/>
</dbReference>
<evidence type="ECO:0000313" key="4">
    <source>
        <dbReference type="Proteomes" id="UP000589984"/>
    </source>
</evidence>
<feature type="transmembrane region" description="Helical" evidence="1">
    <location>
        <begin position="264"/>
        <end position="287"/>
    </location>
</feature>
<dbReference type="InterPro" id="IPR025513">
    <property type="entry name" value="DUF4401"/>
</dbReference>
<dbReference type="Proteomes" id="UP000589984">
    <property type="component" value="Unassembled WGS sequence"/>
</dbReference>
<feature type="transmembrane region" description="Helical" evidence="1">
    <location>
        <begin position="299"/>
        <end position="318"/>
    </location>
</feature>
<feature type="transmembrane region" description="Helical" evidence="1">
    <location>
        <begin position="324"/>
        <end position="344"/>
    </location>
</feature>
<feature type="transmembrane region" description="Helical" evidence="1">
    <location>
        <begin position="119"/>
        <end position="138"/>
    </location>
</feature>
<dbReference type="AlphaFoldDB" id="A0A7Y6V8I3"/>
<proteinExistence type="predicted"/>
<comment type="caution">
    <text evidence="3">The sequence shown here is derived from an EMBL/GenBank/DDBJ whole genome shotgun (WGS) entry which is preliminary data.</text>
</comment>
<feature type="transmembrane region" description="Helical" evidence="1">
    <location>
        <begin position="94"/>
        <end position="113"/>
    </location>
</feature>
<keyword evidence="1" id="KW-0472">Membrane</keyword>
<gene>
    <name evidence="3" type="ORF">HUO07_09070</name>
</gene>
<sequence>MTNNVNDLSVRLSQAGIPLNEPTSPAQLQTPWFVRALQAFSGWLAALFLLGFIAMGVVFVVESPAASMGLGLAMISAAYGLFRRARSDVLEHLALAISLAGQLLVAWALVEWWEASPDSLWALLGWSLFGLQCVLALIMPSQVHRGFSAFAASLALYMALATSAMAAVASGLVLLAITLLWLNEFRWPGRFKDVQAWGYGLLLGLLVIQWLAHSGQALPLLNDMTDSAWAGLTPWLSVALLALALLLVFLSVFQRFSSSRGRWAAYPCAAALLIVSLYVPSVGQGVVVMSLGFAIGHRVLVGAGVLSLLLGIGSYYYWLESTLLLKSLTLLVIGGLLLLLRWALRQWLSTPVATSDDGSLDHDA</sequence>
<feature type="transmembrane region" description="Helical" evidence="1">
    <location>
        <begin position="40"/>
        <end position="59"/>
    </location>
</feature>
<name>A0A7Y6V8I3_9GAMM</name>
<feature type="transmembrane region" description="Helical" evidence="1">
    <location>
        <begin position="194"/>
        <end position="212"/>
    </location>
</feature>
<keyword evidence="4" id="KW-1185">Reference proteome</keyword>
<accession>A0A7Y6V8I3</accession>
<feature type="transmembrane region" description="Helical" evidence="1">
    <location>
        <begin position="65"/>
        <end position="82"/>
    </location>
</feature>
<reference evidence="3 4" key="1">
    <citation type="submission" date="2020-06" db="EMBL/GenBank/DDBJ databases">
        <title>Halomonas sp. QX-1 draft genome sequence.</title>
        <authorList>
            <person name="Qiu X."/>
        </authorList>
    </citation>
    <scope>NUCLEOTIDE SEQUENCE [LARGE SCALE GENOMIC DNA]</scope>
    <source>
        <strain evidence="3 4">QX-1</strain>
    </source>
</reference>
<organism evidence="3 4">
    <name type="scientific">Vreelandella maris</name>
    <dbReference type="NCBI Taxonomy" id="2729617"/>
    <lineage>
        <taxon>Bacteria</taxon>
        <taxon>Pseudomonadati</taxon>
        <taxon>Pseudomonadota</taxon>
        <taxon>Gammaproteobacteria</taxon>
        <taxon>Oceanospirillales</taxon>
        <taxon>Halomonadaceae</taxon>
        <taxon>Vreelandella</taxon>
    </lineage>
</organism>